<proteinExistence type="predicted"/>
<dbReference type="SMART" id="SM00490">
    <property type="entry name" value="HELICc"/>
    <property type="match status" value="1"/>
</dbReference>
<dbReference type="Gene3D" id="1.20.58.1080">
    <property type="match status" value="1"/>
</dbReference>
<dbReference type="GO" id="GO:0016787">
    <property type="term" value="F:hydrolase activity"/>
    <property type="evidence" value="ECO:0007669"/>
    <property type="project" value="UniProtKB-KW"/>
</dbReference>
<sequence>MKLLSKTAWSLSKAAVRFPLQTRAASSSDQGRVYRTIRGKDARPDIIRSGLENEGQRGSTNRRSYDLFGSLVTTRFRYVLERMGAWTPENGLYRSFGIRSQADLNREAKLFDRAICNAIHGASRRRLTGRNDNPLYWNLRNAFVRGDAGGLDRELKYSFQSFLLRLKFSRAVNESHKKLADLRFPYEWFPETRTMQRTIHLHVGPTNSGKTYNALKALESAKTGIYAGPLRLLAHEIYSRFKAKGIPCALVTGEEQRIPDGTDLYFSSCTVEMSPLGVRVDVAVIDEIQMIADEDRGWAWTQAVLGVQARELHLCGEERAVDLIQGLCARIGDKCVVHRYERLNPLLTMNESLKGDFKSLQKGDCIVSFTRVGLHTLKAGIEEATGRRCAIVYGSLPPETRAQQAALFNEPNNDYDFLVASDAIGMGLNLEIKRVIFESVSKYDGSAHRSLSIPEVKQIGGRAGRYRTASRDIMESGGDTTPAQLEVGSVSSAGLSKTPLASNERSVGLVTTLDEEDLESIKTAFKTDAGPLKTAGMLPPAFIIEQFFSYFPPDTPLSFVLARLREMAKLSESFEMCDFVVLLDVADAIQDLPLNIHDRCIFLTAPVYMRDFKQRDVLRALARCVAEMKVGHLLDIEEIDLEILDIERGTADLSDIDYLRRLEALHKSITVYLWLTYRYQGVFPSQHLAFHVKSLVEGKITNYLENLGFTVEGRRAHRKIARKLVEKQKKIERRLLGQEDNGHRNEEALEEEPLMDDEEEAEAAIGGNPIPDDGQNRGNNEARV</sequence>
<dbReference type="CDD" id="cd18805">
    <property type="entry name" value="SF2_C_suv3"/>
    <property type="match status" value="1"/>
</dbReference>
<dbReference type="Pfam" id="PF22527">
    <property type="entry name" value="DEXQc_Suv3"/>
    <property type="match status" value="1"/>
</dbReference>
<dbReference type="InterPro" id="IPR022192">
    <property type="entry name" value="SUV3_C"/>
</dbReference>
<keyword evidence="15" id="KW-1185">Reference proteome</keyword>
<evidence type="ECO:0000256" key="7">
    <source>
        <dbReference type="ARBA" id="ARBA00022806"/>
    </source>
</evidence>
<dbReference type="InterPro" id="IPR001650">
    <property type="entry name" value="Helicase_C-like"/>
</dbReference>
<dbReference type="Gene3D" id="1.20.272.40">
    <property type="match status" value="1"/>
</dbReference>
<dbReference type="AlphaFoldDB" id="A0AAJ0BYH7"/>
<dbReference type="GO" id="GO:0005524">
    <property type="term" value="F:ATP binding"/>
    <property type="evidence" value="ECO:0007669"/>
    <property type="project" value="UniProtKB-KW"/>
</dbReference>
<keyword evidence="10" id="KW-0496">Mitochondrion</keyword>
<comment type="subcellular location">
    <subcellularLocation>
        <location evidence="3">Mitochondrion</location>
    </subcellularLocation>
</comment>
<dbReference type="SUPFAM" id="SSF52540">
    <property type="entry name" value="P-loop containing nucleoside triphosphate hydrolases"/>
    <property type="match status" value="1"/>
</dbReference>
<evidence type="ECO:0000256" key="2">
    <source>
        <dbReference type="ARBA" id="ARBA00001946"/>
    </source>
</evidence>
<dbReference type="Pfam" id="PF18147">
    <property type="entry name" value="Suv3_C_1"/>
    <property type="match status" value="1"/>
</dbReference>
<evidence type="ECO:0000313" key="15">
    <source>
        <dbReference type="Proteomes" id="UP001244011"/>
    </source>
</evidence>
<dbReference type="RefSeq" id="XP_060283036.1">
    <property type="nucleotide sequence ID" value="XM_060432451.1"/>
</dbReference>
<evidence type="ECO:0000256" key="1">
    <source>
        <dbReference type="ARBA" id="ARBA00001936"/>
    </source>
</evidence>
<comment type="caution">
    <text evidence="14">The sequence shown here is derived from an EMBL/GenBank/DDBJ whole genome shotgun (WGS) entry which is preliminary data.</text>
</comment>
<dbReference type="CDD" id="cd17913">
    <property type="entry name" value="DEXQc_Suv3"/>
    <property type="match status" value="1"/>
</dbReference>
<evidence type="ECO:0000256" key="4">
    <source>
        <dbReference type="ARBA" id="ARBA00012552"/>
    </source>
</evidence>
<reference evidence="14" key="1">
    <citation type="submission" date="2023-06" db="EMBL/GenBank/DDBJ databases">
        <title>Genome-scale phylogeny and comparative genomics of the fungal order Sordariales.</title>
        <authorList>
            <consortium name="Lawrence Berkeley National Laboratory"/>
            <person name="Hensen N."/>
            <person name="Bonometti L."/>
            <person name="Westerberg I."/>
            <person name="Brannstrom I.O."/>
            <person name="Guillou S."/>
            <person name="Cros-Aarteil S."/>
            <person name="Calhoun S."/>
            <person name="Haridas S."/>
            <person name="Kuo A."/>
            <person name="Mondo S."/>
            <person name="Pangilinan J."/>
            <person name="Riley R."/>
            <person name="Labutti K."/>
            <person name="Andreopoulos B."/>
            <person name="Lipzen A."/>
            <person name="Chen C."/>
            <person name="Yanf M."/>
            <person name="Daum C."/>
            <person name="Ng V."/>
            <person name="Clum A."/>
            <person name="Steindorff A."/>
            <person name="Ohm R."/>
            <person name="Martin F."/>
            <person name="Silar P."/>
            <person name="Natvig D."/>
            <person name="Lalanne C."/>
            <person name="Gautier V."/>
            <person name="Ament-Velasquez S.L."/>
            <person name="Kruys A."/>
            <person name="Hutchinson M.I."/>
            <person name="Powell A.J."/>
            <person name="Barry K."/>
            <person name="Miller A.N."/>
            <person name="Grigoriev I.V."/>
            <person name="Debuchy R."/>
            <person name="Gladieux P."/>
            <person name="Thoren M.H."/>
            <person name="Johannesson H."/>
        </authorList>
    </citation>
    <scope>NUCLEOTIDE SEQUENCE</scope>
    <source>
        <strain evidence="14">8032-3</strain>
    </source>
</reference>
<dbReference type="InterPro" id="IPR041082">
    <property type="entry name" value="Suv3_C_1"/>
</dbReference>
<comment type="catalytic activity">
    <reaction evidence="11">
        <text>ATP + H2O = ADP + phosphate + H(+)</text>
        <dbReference type="Rhea" id="RHEA:13065"/>
        <dbReference type="ChEBI" id="CHEBI:15377"/>
        <dbReference type="ChEBI" id="CHEBI:15378"/>
        <dbReference type="ChEBI" id="CHEBI:30616"/>
        <dbReference type="ChEBI" id="CHEBI:43474"/>
        <dbReference type="ChEBI" id="CHEBI:456216"/>
        <dbReference type="EC" id="3.6.4.13"/>
    </reaction>
</comment>
<dbReference type="InterPro" id="IPR044774">
    <property type="entry name" value="Suv3_DEXQc"/>
</dbReference>
<dbReference type="PANTHER" id="PTHR12131:SF1">
    <property type="entry name" value="ATP-DEPENDENT RNA HELICASE SUPV3L1, MITOCHONDRIAL-RELATED"/>
    <property type="match status" value="1"/>
</dbReference>
<dbReference type="FunFam" id="1.20.272.40:FF:000002">
    <property type="entry name" value="ATP-dependent RNA helicase SUV3, mitochondrial"/>
    <property type="match status" value="1"/>
</dbReference>
<feature type="domain" description="Helicase C-terminal" evidence="13">
    <location>
        <begin position="352"/>
        <end position="506"/>
    </location>
</feature>
<keyword evidence="9" id="KW-0809">Transit peptide</keyword>
<dbReference type="GO" id="GO:0045025">
    <property type="term" value="C:mitochondrial degradosome"/>
    <property type="evidence" value="ECO:0007669"/>
    <property type="project" value="TreeGrafter"/>
</dbReference>
<dbReference type="FunFam" id="3.40.50.300:FF:000269">
    <property type="entry name" value="ATP-dependent RNA helicase SUPV3L1, mitochondrial"/>
    <property type="match status" value="1"/>
</dbReference>
<dbReference type="PROSITE" id="PS51194">
    <property type="entry name" value="HELICASE_CTER"/>
    <property type="match status" value="1"/>
</dbReference>
<feature type="region of interest" description="Disordered" evidence="12">
    <location>
        <begin position="735"/>
        <end position="784"/>
    </location>
</feature>
<feature type="compositionally biased region" description="Basic and acidic residues" evidence="12">
    <location>
        <begin position="735"/>
        <end position="747"/>
    </location>
</feature>
<dbReference type="Gene3D" id="3.40.50.300">
    <property type="entry name" value="P-loop containing nucleotide triphosphate hydrolases"/>
    <property type="match status" value="2"/>
</dbReference>
<evidence type="ECO:0000313" key="14">
    <source>
        <dbReference type="EMBL" id="KAK1766823.1"/>
    </source>
</evidence>
<evidence type="ECO:0000256" key="12">
    <source>
        <dbReference type="SAM" id="MobiDB-lite"/>
    </source>
</evidence>
<dbReference type="InterPro" id="IPR055206">
    <property type="entry name" value="DEXQc_SUV3"/>
</dbReference>
<evidence type="ECO:0000256" key="11">
    <source>
        <dbReference type="ARBA" id="ARBA00047984"/>
    </source>
</evidence>
<dbReference type="GO" id="GO:0003724">
    <property type="term" value="F:RNA helicase activity"/>
    <property type="evidence" value="ECO:0007669"/>
    <property type="project" value="UniProtKB-EC"/>
</dbReference>
<comment type="cofactor">
    <cofactor evidence="2">
        <name>Mg(2+)</name>
        <dbReference type="ChEBI" id="CHEBI:18420"/>
    </cofactor>
</comment>
<dbReference type="Pfam" id="PF00271">
    <property type="entry name" value="Helicase_C"/>
    <property type="match status" value="1"/>
</dbReference>
<dbReference type="InterPro" id="IPR050699">
    <property type="entry name" value="RNA-DNA_Helicase"/>
</dbReference>
<gene>
    <name evidence="14" type="ORF">QBC33DRAFT_611495</name>
</gene>
<comment type="cofactor">
    <cofactor evidence="1">
        <name>Mn(2+)</name>
        <dbReference type="ChEBI" id="CHEBI:29035"/>
    </cofactor>
</comment>
<evidence type="ECO:0000256" key="5">
    <source>
        <dbReference type="ARBA" id="ARBA00022741"/>
    </source>
</evidence>
<evidence type="ECO:0000256" key="10">
    <source>
        <dbReference type="ARBA" id="ARBA00023128"/>
    </source>
</evidence>
<keyword evidence="7" id="KW-0347">Helicase</keyword>
<keyword evidence="5" id="KW-0547">Nucleotide-binding</keyword>
<evidence type="ECO:0000259" key="13">
    <source>
        <dbReference type="PROSITE" id="PS51194"/>
    </source>
</evidence>
<dbReference type="EMBL" id="MU839010">
    <property type="protein sequence ID" value="KAK1766823.1"/>
    <property type="molecule type" value="Genomic_DNA"/>
</dbReference>
<protein>
    <recommendedName>
        <fullName evidence="4">RNA helicase</fullName>
        <ecNumber evidence="4">3.6.4.13</ecNumber>
    </recommendedName>
</protein>
<evidence type="ECO:0000256" key="8">
    <source>
        <dbReference type="ARBA" id="ARBA00022840"/>
    </source>
</evidence>
<evidence type="ECO:0000256" key="6">
    <source>
        <dbReference type="ARBA" id="ARBA00022801"/>
    </source>
</evidence>
<dbReference type="InterPro" id="IPR027417">
    <property type="entry name" value="P-loop_NTPase"/>
</dbReference>
<organism evidence="14 15">
    <name type="scientific">Phialemonium atrogriseum</name>
    <dbReference type="NCBI Taxonomy" id="1093897"/>
    <lineage>
        <taxon>Eukaryota</taxon>
        <taxon>Fungi</taxon>
        <taxon>Dikarya</taxon>
        <taxon>Ascomycota</taxon>
        <taxon>Pezizomycotina</taxon>
        <taxon>Sordariomycetes</taxon>
        <taxon>Sordariomycetidae</taxon>
        <taxon>Cephalothecales</taxon>
        <taxon>Cephalothecaceae</taxon>
        <taxon>Phialemonium</taxon>
    </lineage>
</organism>
<accession>A0AAJ0BYH7</accession>
<dbReference type="Proteomes" id="UP001244011">
    <property type="component" value="Unassembled WGS sequence"/>
</dbReference>
<dbReference type="PANTHER" id="PTHR12131">
    <property type="entry name" value="ATP-DEPENDENT RNA AND DNA HELICASE"/>
    <property type="match status" value="1"/>
</dbReference>
<name>A0AAJ0BYH7_9PEZI</name>
<dbReference type="Pfam" id="PF12513">
    <property type="entry name" value="SUV3_C"/>
    <property type="match status" value="1"/>
</dbReference>
<evidence type="ECO:0000256" key="9">
    <source>
        <dbReference type="ARBA" id="ARBA00022946"/>
    </source>
</evidence>
<dbReference type="GeneID" id="85315638"/>
<dbReference type="GO" id="GO:0000965">
    <property type="term" value="P:mitochondrial RNA 3'-end processing"/>
    <property type="evidence" value="ECO:0007669"/>
    <property type="project" value="TreeGrafter"/>
</dbReference>
<feature type="compositionally biased region" description="Acidic residues" evidence="12">
    <location>
        <begin position="748"/>
        <end position="762"/>
    </location>
</feature>
<keyword evidence="8" id="KW-0067">ATP-binding</keyword>
<keyword evidence="6 14" id="KW-0378">Hydrolase</keyword>
<evidence type="ECO:0000256" key="3">
    <source>
        <dbReference type="ARBA" id="ARBA00004173"/>
    </source>
</evidence>
<dbReference type="EC" id="3.6.4.13" evidence="4"/>